<protein>
    <submittedName>
        <fullName evidence="1">Uncharacterized protein</fullName>
    </submittedName>
</protein>
<organism evidence="1 2">
    <name type="scientific">Schistosoma mattheei</name>
    <dbReference type="NCBI Taxonomy" id="31246"/>
    <lineage>
        <taxon>Eukaryota</taxon>
        <taxon>Metazoa</taxon>
        <taxon>Spiralia</taxon>
        <taxon>Lophotrochozoa</taxon>
        <taxon>Platyhelminthes</taxon>
        <taxon>Trematoda</taxon>
        <taxon>Digenea</taxon>
        <taxon>Strigeidida</taxon>
        <taxon>Schistosomatoidea</taxon>
        <taxon>Schistosomatidae</taxon>
        <taxon>Schistosoma</taxon>
    </lineage>
</organism>
<sequence length="197" mass="23490">MRAELNARDDKVKSYLEEGKRLKASFKQHLMQYDRSRYEKCHQPYEMSQLYSKIAMRKQHGTNNPTDEIQICKISEQRKKLRNNTLQNVNVTDKHYIKEKVERHSRIGAVRSISSDPHLESMRLNANYSQKSDTSSMALNQLDLQNESDMGNEEDQIITDLQLRMTRLVTSWYNLHKKWHQIYERLELQLSINEFAR</sequence>
<gene>
    <name evidence="1" type="ORF">SMTD_LOCUS3825</name>
</gene>
<dbReference type="Proteomes" id="UP000269396">
    <property type="component" value="Unassembled WGS sequence"/>
</dbReference>
<reference evidence="1 2" key="1">
    <citation type="submission" date="2018-11" db="EMBL/GenBank/DDBJ databases">
        <authorList>
            <consortium name="Pathogen Informatics"/>
        </authorList>
    </citation>
    <scope>NUCLEOTIDE SEQUENCE [LARGE SCALE GENOMIC DNA]</scope>
    <source>
        <strain>Denwood</strain>
        <strain evidence="2">Zambia</strain>
    </source>
</reference>
<accession>A0A3P8B4U6</accession>
<evidence type="ECO:0000313" key="1">
    <source>
        <dbReference type="EMBL" id="VDO99593.1"/>
    </source>
</evidence>
<evidence type="ECO:0000313" key="2">
    <source>
        <dbReference type="Proteomes" id="UP000269396"/>
    </source>
</evidence>
<dbReference type="EMBL" id="UZAL01008173">
    <property type="protein sequence ID" value="VDO99593.1"/>
    <property type="molecule type" value="Genomic_DNA"/>
</dbReference>
<keyword evidence="2" id="KW-1185">Reference proteome</keyword>
<name>A0A3P8B4U6_9TREM</name>
<dbReference type="AlphaFoldDB" id="A0A3P8B4U6"/>
<proteinExistence type="predicted"/>